<dbReference type="EMBL" id="JBDFRB010000004">
    <property type="protein sequence ID" value="MEN2744042.1"/>
    <property type="molecule type" value="Genomic_DNA"/>
</dbReference>
<keyword evidence="3" id="KW-1185">Reference proteome</keyword>
<sequence>MLLWSLAAVALLLAACGVLAAQALSVRSDLQEAAALAPRLQDQVAEQSIPEAESTLARLQERAGSARAAASGPLWDAASALPVVGPSLRAASAAALAVDSLAQEALPSLLEVAATVDPAKIMPGQKAKDLAPLKAAEPLVARAAAAARGAEERLAAVDTDALLPQLREPLVSARAEVVRLREALDVGEDAVRIAPGLLGADGARTYLVLVQNNAESRATGGIPGALVEMTVEDGALSLGRQGSASGLGSFMPRIEVDPTQQRIYSTRLGRYMQDVNLTPDFPTSARTAAAMWERSGGRRVDGVVSVDPVGLARLLAVMGPVELDGEEFAPFRAAGLPTTLTAQNAVKALLSDVYRVEDTRVQDLYFAAVARQIFGAFSSSSSSATAQPEALVRALGGMVEEGRLLVFSAHEEEQAVIAGWDAGGSVSRTAGSEVRFGAYFNDGTGAKMDYYMRRTARLEQKCTPDGSQIVMHVTLKNAAPADAGRTLPDYVTGRGVFGVPPGTVQTNVVAYGPRGAGVESVRVNGRSSGLSADVHAGRPLATTAVRVAPGQTVAVEVAFSQLPPGALRLDLTPGVQPRSEAVGLTTGALCTEGR</sequence>
<dbReference type="Pfam" id="PF13196">
    <property type="entry name" value="DUF4012"/>
    <property type="match status" value="1"/>
</dbReference>
<feature type="chain" id="PRO_5045294730" evidence="1">
    <location>
        <begin position="21"/>
        <end position="594"/>
    </location>
</feature>
<feature type="signal peptide" evidence="1">
    <location>
        <begin position="1"/>
        <end position="20"/>
    </location>
</feature>
<organism evidence="2 3">
    <name type="scientific">Sinomonas halotolerans</name>
    <dbReference type="NCBI Taxonomy" id="1644133"/>
    <lineage>
        <taxon>Bacteria</taxon>
        <taxon>Bacillati</taxon>
        <taxon>Actinomycetota</taxon>
        <taxon>Actinomycetes</taxon>
        <taxon>Micrococcales</taxon>
        <taxon>Micrococcaceae</taxon>
        <taxon>Sinomonas</taxon>
    </lineage>
</organism>
<dbReference type="RefSeq" id="WP_345883803.1">
    <property type="nucleotide sequence ID" value="NZ_JBDFRB010000004.1"/>
</dbReference>
<reference evidence="2 3" key="1">
    <citation type="submission" date="2024-05" db="EMBL/GenBank/DDBJ databases">
        <title>Sinomonas sp. nov., isolated from a waste landfill.</title>
        <authorList>
            <person name="Zhao Y."/>
        </authorList>
    </citation>
    <scope>NUCLEOTIDE SEQUENCE [LARGE SCALE GENOMIC DNA]</scope>
    <source>
        <strain evidence="2 3">CCTCC AB2014300</strain>
    </source>
</reference>
<comment type="caution">
    <text evidence="2">The sequence shown here is derived from an EMBL/GenBank/DDBJ whole genome shotgun (WGS) entry which is preliminary data.</text>
</comment>
<dbReference type="Proteomes" id="UP001422074">
    <property type="component" value="Unassembled WGS sequence"/>
</dbReference>
<protein>
    <submittedName>
        <fullName evidence="2">DUF4012 domain-containing protein</fullName>
    </submittedName>
</protein>
<evidence type="ECO:0000313" key="3">
    <source>
        <dbReference type="Proteomes" id="UP001422074"/>
    </source>
</evidence>
<proteinExistence type="predicted"/>
<keyword evidence="1" id="KW-0732">Signal</keyword>
<accession>A0ABU9WXX9</accession>
<evidence type="ECO:0000313" key="2">
    <source>
        <dbReference type="EMBL" id="MEN2744042.1"/>
    </source>
</evidence>
<dbReference type="InterPro" id="IPR025101">
    <property type="entry name" value="DUF4012"/>
</dbReference>
<evidence type="ECO:0000256" key="1">
    <source>
        <dbReference type="SAM" id="SignalP"/>
    </source>
</evidence>
<name>A0ABU9WXX9_9MICC</name>
<gene>
    <name evidence="2" type="ORF">ABCQ75_05755</name>
</gene>